<reference evidence="2" key="1">
    <citation type="submission" date="2018-05" db="EMBL/GenBank/DDBJ databases">
        <authorList>
            <person name="Lanie J.A."/>
            <person name="Ng W.-L."/>
            <person name="Kazmierczak K.M."/>
            <person name="Andrzejewski T.M."/>
            <person name="Davidsen T.M."/>
            <person name="Wayne K.J."/>
            <person name="Tettelin H."/>
            <person name="Glass J.I."/>
            <person name="Rusch D."/>
            <person name="Podicherti R."/>
            <person name="Tsui H.-C.T."/>
            <person name="Winkler M.E."/>
        </authorList>
    </citation>
    <scope>NUCLEOTIDE SEQUENCE</scope>
</reference>
<gene>
    <name evidence="2" type="ORF">METZ01_LOCUS412080</name>
</gene>
<dbReference type="Gene3D" id="3.40.630.30">
    <property type="match status" value="1"/>
</dbReference>
<protein>
    <recommendedName>
        <fullName evidence="1">N-acetyltransferase domain-containing protein</fullName>
    </recommendedName>
</protein>
<organism evidence="2">
    <name type="scientific">marine metagenome</name>
    <dbReference type="NCBI Taxonomy" id="408172"/>
    <lineage>
        <taxon>unclassified sequences</taxon>
        <taxon>metagenomes</taxon>
        <taxon>ecological metagenomes</taxon>
    </lineage>
</organism>
<evidence type="ECO:0000313" key="2">
    <source>
        <dbReference type="EMBL" id="SVD59226.1"/>
    </source>
</evidence>
<dbReference type="EMBL" id="UINC01160527">
    <property type="protein sequence ID" value="SVD59226.1"/>
    <property type="molecule type" value="Genomic_DNA"/>
</dbReference>
<evidence type="ECO:0000259" key="1">
    <source>
        <dbReference type="PROSITE" id="PS51186"/>
    </source>
</evidence>
<dbReference type="InterPro" id="IPR000182">
    <property type="entry name" value="GNAT_dom"/>
</dbReference>
<dbReference type="GO" id="GO:0016747">
    <property type="term" value="F:acyltransferase activity, transferring groups other than amino-acyl groups"/>
    <property type="evidence" value="ECO:0007669"/>
    <property type="project" value="InterPro"/>
</dbReference>
<dbReference type="PROSITE" id="PS51186">
    <property type="entry name" value="GNAT"/>
    <property type="match status" value="1"/>
</dbReference>
<dbReference type="SUPFAM" id="SSF55729">
    <property type="entry name" value="Acyl-CoA N-acyltransferases (Nat)"/>
    <property type="match status" value="1"/>
</dbReference>
<name>A0A382WJW0_9ZZZZ</name>
<feature type="domain" description="N-acetyltransferase" evidence="1">
    <location>
        <begin position="9"/>
        <end position="152"/>
    </location>
</feature>
<proteinExistence type="predicted"/>
<sequence length="152" mass="17602">MSTPSPTSYTLERATDADRDWLFALYETTMRGIIDDAVGWNDHAQQIRFDESYRVSQFELVIQNEVRVGALYRAAHQNRLHISLILILPPHQGRSLGTHIIENSQPHCLEQDSTLTLSTFKNNPALRLYQRLGFEVTGEDEHFFDMTWKPQL</sequence>
<accession>A0A382WJW0</accession>
<dbReference type="AlphaFoldDB" id="A0A382WJW0"/>
<dbReference type="InterPro" id="IPR016181">
    <property type="entry name" value="Acyl_CoA_acyltransferase"/>
</dbReference>
<dbReference type="Pfam" id="PF13673">
    <property type="entry name" value="Acetyltransf_10"/>
    <property type="match status" value="1"/>
</dbReference>